<dbReference type="Gene3D" id="3.40.50.2000">
    <property type="entry name" value="Glycogen Phosphorylase B"/>
    <property type="match status" value="2"/>
</dbReference>
<evidence type="ECO:0000259" key="2">
    <source>
        <dbReference type="Pfam" id="PF06722"/>
    </source>
</evidence>
<name>A0ABN9XF67_9DINO</name>
<keyword evidence="4" id="KW-1185">Reference proteome</keyword>
<comment type="caution">
    <text evidence="3">The sequence shown here is derived from an EMBL/GenBank/DDBJ whole genome shotgun (WGS) entry which is preliminary data.</text>
</comment>
<feature type="domain" description="Erythromycin biosynthesis protein CIII-like C-terminal" evidence="2">
    <location>
        <begin position="355"/>
        <end position="457"/>
    </location>
</feature>
<sequence>MYRAQAEAANSSQAGGTVASKGRRIMIFTNGSRGDVQPFAALGLAMQQAGFVVRVATNSNHVQFMRQFGIEVASTGLDVEKLLNAPEVRKSLEKGDIYKMCKLVEPETKRAFPGLLESKIREVEEWRPDVLIATPLEAFEVEAIAAARGIPSVLASLQISLPSRDQPTMFGEPGCFPRRLLGTFVHWIFWSTAMKPKYEEILRQLPEASPFVPSSFRQQMLNQFHPIAPLLVGFSPSLYSPKADWTADAKRRVNCTGFWVVGKDEQMARMGSGDAMFGGDQPDDLANFLAAGPPPVYMGWGSMVGVSSSFMACLAVRSLMRANLRGVVLGGWAKLEPAGLEGQPDTPEMLAFARENVLFVPSAPHEWLFPQCAAIVHHGGAGTTAASLRSGVPGVVTPFAFDQFDNASLVADSGTGLRMRQFAKVTAADLAGALERCTTDRQLIAKARSVGEELRAEAGLSNAVRAVDEFIVREVDTGEWSRNLQRARRAPGCLAWLGRLCCSGRPNDYSVARASRGPPAGAAAAAPAAPTLLAGPPLKDLGRWRHEFLWASQTGSEQMGSGRTPSWRPLVPSRRAKSICF</sequence>
<evidence type="ECO:0000313" key="4">
    <source>
        <dbReference type="Proteomes" id="UP001189429"/>
    </source>
</evidence>
<dbReference type="EMBL" id="CAUYUJ010020236">
    <property type="protein sequence ID" value="CAK0896766.1"/>
    <property type="molecule type" value="Genomic_DNA"/>
</dbReference>
<evidence type="ECO:0000256" key="1">
    <source>
        <dbReference type="ARBA" id="ARBA00022679"/>
    </source>
</evidence>
<proteinExistence type="predicted"/>
<dbReference type="Proteomes" id="UP001189429">
    <property type="component" value="Unassembled WGS sequence"/>
</dbReference>
<dbReference type="InterPro" id="IPR002213">
    <property type="entry name" value="UDP_glucos_trans"/>
</dbReference>
<protein>
    <recommendedName>
        <fullName evidence="2">Erythromycin biosynthesis protein CIII-like C-terminal domain-containing protein</fullName>
    </recommendedName>
</protein>
<reference evidence="3" key="1">
    <citation type="submission" date="2023-10" db="EMBL/GenBank/DDBJ databases">
        <authorList>
            <person name="Chen Y."/>
            <person name="Shah S."/>
            <person name="Dougan E. K."/>
            <person name="Thang M."/>
            <person name="Chan C."/>
        </authorList>
    </citation>
    <scope>NUCLEOTIDE SEQUENCE [LARGE SCALE GENOMIC DNA]</scope>
</reference>
<accession>A0ABN9XF67</accession>
<dbReference type="InterPro" id="IPR050426">
    <property type="entry name" value="Glycosyltransferase_28"/>
</dbReference>
<dbReference type="InterPro" id="IPR010610">
    <property type="entry name" value="EryCIII-like_C"/>
</dbReference>
<dbReference type="PANTHER" id="PTHR48050">
    <property type="entry name" value="STEROL 3-BETA-GLUCOSYLTRANSFERASE"/>
    <property type="match status" value="1"/>
</dbReference>
<dbReference type="PANTHER" id="PTHR48050:SF13">
    <property type="entry name" value="STEROL 3-BETA-GLUCOSYLTRANSFERASE UGT80A2"/>
    <property type="match status" value="1"/>
</dbReference>
<organism evidence="3 4">
    <name type="scientific">Prorocentrum cordatum</name>
    <dbReference type="NCBI Taxonomy" id="2364126"/>
    <lineage>
        <taxon>Eukaryota</taxon>
        <taxon>Sar</taxon>
        <taxon>Alveolata</taxon>
        <taxon>Dinophyceae</taxon>
        <taxon>Prorocentrales</taxon>
        <taxon>Prorocentraceae</taxon>
        <taxon>Prorocentrum</taxon>
    </lineage>
</organism>
<dbReference type="SUPFAM" id="SSF53756">
    <property type="entry name" value="UDP-Glycosyltransferase/glycogen phosphorylase"/>
    <property type="match status" value="1"/>
</dbReference>
<dbReference type="CDD" id="cd03784">
    <property type="entry name" value="GT1_Gtf-like"/>
    <property type="match status" value="1"/>
</dbReference>
<keyword evidence="1" id="KW-0808">Transferase</keyword>
<gene>
    <name evidence="3" type="ORF">PCOR1329_LOCUS75135</name>
</gene>
<evidence type="ECO:0000313" key="3">
    <source>
        <dbReference type="EMBL" id="CAK0896766.1"/>
    </source>
</evidence>
<dbReference type="Pfam" id="PF06722">
    <property type="entry name" value="EryCIII-like_C"/>
    <property type="match status" value="1"/>
</dbReference>